<evidence type="ECO:0000256" key="2">
    <source>
        <dbReference type="ARBA" id="ARBA00023043"/>
    </source>
</evidence>
<gene>
    <name evidence="4" type="ORF">G6F64_006755</name>
</gene>
<accession>A0A9P6X838</accession>
<reference evidence="4" key="1">
    <citation type="journal article" date="2020" name="Microb. Genom.">
        <title>Genetic diversity of clinical and environmental Mucorales isolates obtained from an investigation of mucormycosis cases among solid organ transplant recipients.</title>
        <authorList>
            <person name="Nguyen M.H."/>
            <person name="Kaul D."/>
            <person name="Muto C."/>
            <person name="Cheng S.J."/>
            <person name="Richter R.A."/>
            <person name="Bruno V.M."/>
            <person name="Liu G."/>
            <person name="Beyhan S."/>
            <person name="Sundermann A.J."/>
            <person name="Mounaud S."/>
            <person name="Pasculle A.W."/>
            <person name="Nierman W.C."/>
            <person name="Driscoll E."/>
            <person name="Cumbie R."/>
            <person name="Clancy C.J."/>
            <person name="Dupont C.L."/>
        </authorList>
    </citation>
    <scope>NUCLEOTIDE SEQUENCE</scope>
    <source>
        <strain evidence="4">GL11</strain>
    </source>
</reference>
<dbReference type="Pfam" id="PF12796">
    <property type="entry name" value="Ank_2"/>
    <property type="match status" value="1"/>
</dbReference>
<dbReference type="Gene3D" id="1.25.40.20">
    <property type="entry name" value="Ankyrin repeat-containing domain"/>
    <property type="match status" value="1"/>
</dbReference>
<dbReference type="PANTHER" id="PTHR24134:SF9">
    <property type="entry name" value="ANKYRIN REPEAT AND SOCS BOX PROTEIN 8"/>
    <property type="match status" value="1"/>
</dbReference>
<keyword evidence="5" id="KW-1185">Reference proteome</keyword>
<dbReference type="SMART" id="SM00248">
    <property type="entry name" value="ANK"/>
    <property type="match status" value="2"/>
</dbReference>
<organism evidence="4 5">
    <name type="scientific">Rhizopus oryzae</name>
    <name type="common">Mucormycosis agent</name>
    <name type="synonym">Rhizopus arrhizus var. delemar</name>
    <dbReference type="NCBI Taxonomy" id="64495"/>
    <lineage>
        <taxon>Eukaryota</taxon>
        <taxon>Fungi</taxon>
        <taxon>Fungi incertae sedis</taxon>
        <taxon>Mucoromycota</taxon>
        <taxon>Mucoromycotina</taxon>
        <taxon>Mucoromycetes</taxon>
        <taxon>Mucorales</taxon>
        <taxon>Mucorineae</taxon>
        <taxon>Rhizopodaceae</taxon>
        <taxon>Rhizopus</taxon>
    </lineage>
</organism>
<dbReference type="InterPro" id="IPR036770">
    <property type="entry name" value="Ankyrin_rpt-contain_sf"/>
</dbReference>
<comment type="caution">
    <text evidence="4">The sequence shown here is derived from an EMBL/GenBank/DDBJ whole genome shotgun (WGS) entry which is preliminary data.</text>
</comment>
<protein>
    <submittedName>
        <fullName evidence="4">Uncharacterized protein</fullName>
    </submittedName>
</protein>
<keyword evidence="2 3" id="KW-0040">ANK repeat</keyword>
<dbReference type="SUPFAM" id="SSF48403">
    <property type="entry name" value="Ankyrin repeat"/>
    <property type="match status" value="1"/>
</dbReference>
<feature type="repeat" description="ANK" evidence="3">
    <location>
        <begin position="98"/>
        <end position="130"/>
    </location>
</feature>
<dbReference type="AlphaFoldDB" id="A0A9P6X838"/>
<evidence type="ECO:0000313" key="5">
    <source>
        <dbReference type="Proteomes" id="UP000716291"/>
    </source>
</evidence>
<proteinExistence type="predicted"/>
<dbReference type="EMBL" id="JAANQT010000930">
    <property type="protein sequence ID" value="KAG1307521.1"/>
    <property type="molecule type" value="Genomic_DNA"/>
</dbReference>
<keyword evidence="1" id="KW-0677">Repeat</keyword>
<dbReference type="PROSITE" id="PS50297">
    <property type="entry name" value="ANK_REP_REGION"/>
    <property type="match status" value="2"/>
</dbReference>
<evidence type="ECO:0000313" key="4">
    <source>
        <dbReference type="EMBL" id="KAG1307521.1"/>
    </source>
</evidence>
<name>A0A9P6X838_RHIOR</name>
<dbReference type="InterPro" id="IPR002110">
    <property type="entry name" value="Ankyrin_rpt"/>
</dbReference>
<evidence type="ECO:0000256" key="3">
    <source>
        <dbReference type="PROSITE-ProRule" id="PRU00023"/>
    </source>
</evidence>
<dbReference type="PROSITE" id="PS50088">
    <property type="entry name" value="ANK_REPEAT"/>
    <property type="match status" value="2"/>
</dbReference>
<feature type="repeat" description="ANK" evidence="3">
    <location>
        <begin position="63"/>
        <end position="91"/>
    </location>
</feature>
<dbReference type="PANTHER" id="PTHR24134">
    <property type="entry name" value="ANKYRIN REPEAT-CONTAINING PROTEIN DDB_G0279043"/>
    <property type="match status" value="1"/>
</dbReference>
<evidence type="ECO:0000256" key="1">
    <source>
        <dbReference type="ARBA" id="ARBA00022737"/>
    </source>
</evidence>
<sequence>MSARKPNDLLPHYKVTKSTIRKEVDKSSKIKRILSLTKEQEDLMNACSNNDLSKDPDRIRDSKLRTPLLIASASGNTELVKILIKYGADVNNPVGDIVGNTPLHLAVVSNNVDTVLTLLENGAKTSNEKKQLRAPLSLATSRLDLLMNQADSSRSLDQVLKVTSNVNALLSHSELNS</sequence>
<dbReference type="Proteomes" id="UP000716291">
    <property type="component" value="Unassembled WGS sequence"/>
</dbReference>